<feature type="compositionally biased region" description="Low complexity" evidence="1">
    <location>
        <begin position="22"/>
        <end position="31"/>
    </location>
</feature>
<dbReference type="AlphaFoldDB" id="A0A150M672"/>
<reference evidence="2 3" key="1">
    <citation type="submission" date="2016-01" db="EMBL/GenBank/DDBJ databases">
        <title>Draft Genome Sequences of Seven Thermophilic Sporeformers Isolated from Foods.</title>
        <authorList>
            <person name="Berendsen E.M."/>
            <person name="Wells-Bennik M.H."/>
            <person name="Krawcyk A.O."/>
            <person name="De Jong A."/>
            <person name="Holsappel S."/>
            <person name="Eijlander R.T."/>
            <person name="Kuipers O.P."/>
        </authorList>
    </citation>
    <scope>NUCLEOTIDE SEQUENCE [LARGE SCALE GENOMIC DNA]</scope>
    <source>
        <strain evidence="2 3">B4135</strain>
    </source>
</reference>
<sequence length="42" mass="4196">MRPASSLGADPPPGKTGWRWKSGSAPGASPGTGSGRIFARQG</sequence>
<comment type="caution">
    <text evidence="2">The sequence shown here is derived from an EMBL/GenBank/DDBJ whole genome shotgun (WGS) entry which is preliminary data.</text>
</comment>
<evidence type="ECO:0000256" key="1">
    <source>
        <dbReference type="SAM" id="MobiDB-lite"/>
    </source>
</evidence>
<dbReference type="Proteomes" id="UP000075683">
    <property type="component" value="Unassembled WGS sequence"/>
</dbReference>
<name>A0A150M672_9BACI</name>
<dbReference type="EMBL" id="LQYT01000037">
    <property type="protein sequence ID" value="KYD20028.1"/>
    <property type="molecule type" value="Genomic_DNA"/>
</dbReference>
<proteinExistence type="predicted"/>
<feature type="region of interest" description="Disordered" evidence="1">
    <location>
        <begin position="1"/>
        <end position="42"/>
    </location>
</feature>
<organism evidence="2 3">
    <name type="scientific">Caldibacillus debilis</name>
    <dbReference type="NCBI Taxonomy" id="301148"/>
    <lineage>
        <taxon>Bacteria</taxon>
        <taxon>Bacillati</taxon>
        <taxon>Bacillota</taxon>
        <taxon>Bacilli</taxon>
        <taxon>Bacillales</taxon>
        <taxon>Bacillaceae</taxon>
        <taxon>Caldibacillus</taxon>
    </lineage>
</organism>
<dbReference type="STRING" id="301148.B4135_0927"/>
<gene>
    <name evidence="2" type="ORF">B4135_0927</name>
</gene>
<evidence type="ECO:0000313" key="2">
    <source>
        <dbReference type="EMBL" id="KYD20028.1"/>
    </source>
</evidence>
<accession>A0A150M672</accession>
<evidence type="ECO:0000313" key="3">
    <source>
        <dbReference type="Proteomes" id="UP000075683"/>
    </source>
</evidence>
<protein>
    <submittedName>
        <fullName evidence="2">Uncharacterized protein</fullName>
    </submittedName>
</protein>